<name>A0A0P9LVT6_9PSED</name>
<evidence type="ECO:0000313" key="2">
    <source>
        <dbReference type="Proteomes" id="UP000050411"/>
    </source>
</evidence>
<gene>
    <name evidence="1" type="ORF">ALO92_05392</name>
</gene>
<reference evidence="1 2" key="1">
    <citation type="submission" date="2015-09" db="EMBL/GenBank/DDBJ databases">
        <title>Genome announcement of multiple Pseudomonas syringae strains.</title>
        <authorList>
            <person name="Thakur S."/>
            <person name="Wang P.W."/>
            <person name="Gong Y."/>
            <person name="Weir B.S."/>
            <person name="Guttman D.S."/>
        </authorList>
    </citation>
    <scope>NUCLEOTIDE SEQUENCE [LARGE SCALE GENOMIC DNA]</scope>
    <source>
        <strain evidence="1 2">ICMP19117</strain>
    </source>
</reference>
<dbReference type="PATRIC" id="fig|200452.3.peg.4539"/>
<accession>A0A0P9LVT6</accession>
<comment type="caution">
    <text evidence="1">The sequence shown here is derived from an EMBL/GenBank/DDBJ whole genome shotgun (WGS) entry which is preliminary data.</text>
</comment>
<dbReference type="AlphaFoldDB" id="A0A0P9LVT6"/>
<dbReference type="Proteomes" id="UP000050411">
    <property type="component" value="Unassembled WGS sequence"/>
</dbReference>
<dbReference type="EMBL" id="LJQB01000079">
    <property type="protein sequence ID" value="KPW82636.1"/>
    <property type="molecule type" value="Genomic_DNA"/>
</dbReference>
<protein>
    <submittedName>
        <fullName evidence="1">Uncharacterized protein</fullName>
    </submittedName>
</protein>
<organism evidence="1 2">
    <name type="scientific">Pseudomonas congelans</name>
    <dbReference type="NCBI Taxonomy" id="200452"/>
    <lineage>
        <taxon>Bacteria</taxon>
        <taxon>Pseudomonadati</taxon>
        <taxon>Pseudomonadota</taxon>
        <taxon>Gammaproteobacteria</taxon>
        <taxon>Pseudomonadales</taxon>
        <taxon>Pseudomonadaceae</taxon>
        <taxon>Pseudomonas</taxon>
    </lineage>
</organism>
<sequence length="362" mass="39367">MHLKRARPGLETQVLARQRLTVKIDIQALRGLELYPRQARSNEHVIDTQATLQKAPQCADHLLRRWQDTDVEQTIIGQRGRAQLVSTTRLPTIANTQCKQITAPVKIRPGELAMGRMQLAESGQAGEQVGSPTQDLLQVLGGVRRDLAAKPAGRHVEEQLAADLTQIDGTRSHVHELQGFGDLQRHAGRTGKVVGSPQWQNSQAGLGFSECQGFGDIPQGAVAATRNDVPMAGGQGFVDQALSIASFPGQTHVQFPTLLALVCHRITHVFVECLFTVKNEHCPALCHDTSPAEPYELKPASNALCVIGVRTHFARRMTVTPVSRKKPICCGNFFHPGNSSFAPAGTGEKHATGCTDQCLRQD</sequence>
<evidence type="ECO:0000313" key="1">
    <source>
        <dbReference type="EMBL" id="KPW82636.1"/>
    </source>
</evidence>
<proteinExistence type="predicted"/>